<dbReference type="PATRIC" id="fig|1609981.3.peg.1434"/>
<dbReference type="InterPro" id="IPR036514">
    <property type="entry name" value="SGNH_hydro_sf"/>
</dbReference>
<dbReference type="CDD" id="cd01834">
    <property type="entry name" value="SGNH_hydrolase_like_2"/>
    <property type="match status" value="1"/>
</dbReference>
<dbReference type="Gene3D" id="3.40.50.1110">
    <property type="entry name" value="SGNH hydrolase"/>
    <property type="match status" value="1"/>
</dbReference>
<dbReference type="PANTHER" id="PTHR30383:SF5">
    <property type="entry name" value="SGNH HYDROLASE-TYPE ESTERASE DOMAIN-CONTAINING PROTEIN"/>
    <property type="match status" value="1"/>
</dbReference>
<dbReference type="OrthoDB" id="9794725at2"/>
<protein>
    <submittedName>
        <fullName evidence="2">GDSL-like Lipase/Acylhydrolase</fullName>
    </submittedName>
</protein>
<gene>
    <name evidence="2" type="ORF">L21SP4_01381</name>
</gene>
<dbReference type="InterPro" id="IPR013830">
    <property type="entry name" value="SGNH_hydro"/>
</dbReference>
<keyword evidence="3" id="KW-1185">Reference proteome</keyword>
<reference evidence="2 3" key="2">
    <citation type="journal article" date="2016" name="ISME J.">
        <title>Characterization of the first cultured representative of Verrucomicrobia subdivision 5 indicates the proposal of a novel phylum.</title>
        <authorList>
            <person name="Spring S."/>
            <person name="Bunk B."/>
            <person name="Sproer C."/>
            <person name="Schumann P."/>
            <person name="Rohde M."/>
            <person name="Tindall B.J."/>
            <person name="Klenk H.P."/>
        </authorList>
    </citation>
    <scope>NUCLEOTIDE SEQUENCE [LARGE SCALE GENOMIC DNA]</scope>
    <source>
        <strain evidence="2 3">L21-Fru-AB</strain>
    </source>
</reference>
<dbReference type="PANTHER" id="PTHR30383">
    <property type="entry name" value="THIOESTERASE 1/PROTEASE 1/LYSOPHOSPHOLIPASE L1"/>
    <property type="match status" value="1"/>
</dbReference>
<dbReference type="InterPro" id="IPR051532">
    <property type="entry name" value="Ester_Hydrolysis_Enzymes"/>
</dbReference>
<dbReference type="Proteomes" id="UP000035268">
    <property type="component" value="Chromosome"/>
</dbReference>
<dbReference type="KEGG" id="vbl:L21SP4_01381"/>
<reference evidence="3" key="1">
    <citation type="submission" date="2015-02" db="EMBL/GenBank/DDBJ databases">
        <title>Description and complete genome sequence of the first cultured representative of the subdivision 5 of the Verrucomicrobia phylum.</title>
        <authorList>
            <person name="Spring S."/>
            <person name="Bunk B."/>
            <person name="Sproer C."/>
            <person name="Klenk H.-P."/>
        </authorList>
    </citation>
    <scope>NUCLEOTIDE SEQUENCE [LARGE SCALE GENOMIC DNA]</scope>
    <source>
        <strain evidence="3">L21-Fru-AB</strain>
    </source>
</reference>
<evidence type="ECO:0000259" key="1">
    <source>
        <dbReference type="Pfam" id="PF13472"/>
    </source>
</evidence>
<dbReference type="GO" id="GO:0004622">
    <property type="term" value="F:phosphatidylcholine lysophospholipase activity"/>
    <property type="evidence" value="ECO:0007669"/>
    <property type="project" value="TreeGrafter"/>
</dbReference>
<dbReference type="EMBL" id="CP010904">
    <property type="protein sequence ID" value="AKJ64629.1"/>
    <property type="molecule type" value="Genomic_DNA"/>
</dbReference>
<sequence>MSGARRTVVLFQGDSITDADRVRTVPGDLGRGYAMIVAGLWGSRNPEQNVQFLNRGVGGDRVRDLVARWDHDTLSLRPDAVSILAGINDTWRRFDSGEKTIPERFEREYRELIGRTREKTGARIILCEPFVLPVRVGQKRWLKDLDPKREIVRALAESEGLSLVPLQERFRDAEKRREASFWLPDGVHPSPAGHALIARAWLEVWSAASSD</sequence>
<name>A0A0G3EKC7_9BACT</name>
<accession>A0A0G3EKC7</accession>
<dbReference type="AlphaFoldDB" id="A0A0G3EKC7"/>
<dbReference type="RefSeq" id="WP_052881940.1">
    <property type="nucleotide sequence ID" value="NZ_CP010904.1"/>
</dbReference>
<dbReference type="Pfam" id="PF13472">
    <property type="entry name" value="Lipase_GDSL_2"/>
    <property type="match status" value="1"/>
</dbReference>
<dbReference type="SUPFAM" id="SSF52266">
    <property type="entry name" value="SGNH hydrolase"/>
    <property type="match status" value="1"/>
</dbReference>
<evidence type="ECO:0000313" key="2">
    <source>
        <dbReference type="EMBL" id="AKJ64629.1"/>
    </source>
</evidence>
<keyword evidence="2" id="KW-0378">Hydrolase</keyword>
<organism evidence="2 3">
    <name type="scientific">Kiritimatiella glycovorans</name>
    <dbReference type="NCBI Taxonomy" id="1307763"/>
    <lineage>
        <taxon>Bacteria</taxon>
        <taxon>Pseudomonadati</taxon>
        <taxon>Kiritimatiellota</taxon>
        <taxon>Kiritimatiellia</taxon>
        <taxon>Kiritimatiellales</taxon>
        <taxon>Kiritimatiellaceae</taxon>
        <taxon>Kiritimatiella</taxon>
    </lineage>
</organism>
<dbReference type="STRING" id="1307763.L21SP4_01381"/>
<feature type="domain" description="SGNH hydrolase-type esterase" evidence="1">
    <location>
        <begin position="13"/>
        <end position="196"/>
    </location>
</feature>
<dbReference type="SMR" id="A0A0G3EKC7"/>
<proteinExistence type="predicted"/>
<evidence type="ECO:0000313" key="3">
    <source>
        <dbReference type="Proteomes" id="UP000035268"/>
    </source>
</evidence>